<dbReference type="InterPro" id="IPR001279">
    <property type="entry name" value="Metallo-B-lactamas"/>
</dbReference>
<dbReference type="InterPro" id="IPR036866">
    <property type="entry name" value="RibonucZ/Hydroxyglut_hydro"/>
</dbReference>
<name>A0A484HKA9_9BACT</name>
<feature type="domain" description="Metallo-beta-lactamase" evidence="1">
    <location>
        <begin position="28"/>
        <end position="197"/>
    </location>
</feature>
<evidence type="ECO:0000313" key="2">
    <source>
        <dbReference type="EMBL" id="VEN74658.1"/>
    </source>
</evidence>
<gene>
    <name evidence="2" type="ORF">EPICR_40245</name>
</gene>
<reference evidence="2" key="1">
    <citation type="submission" date="2019-01" db="EMBL/GenBank/DDBJ databases">
        <authorList>
            <consortium name="Genoscope - CEA"/>
            <person name="William W."/>
        </authorList>
    </citation>
    <scope>NUCLEOTIDE SEQUENCE</scope>
    <source>
        <strain evidence="2">CR-1</strain>
    </source>
</reference>
<proteinExistence type="predicted"/>
<dbReference type="AlphaFoldDB" id="A0A484HKA9"/>
<dbReference type="Gene3D" id="3.60.15.10">
    <property type="entry name" value="Ribonuclease Z/Hydroxyacylglutathione hydrolase-like"/>
    <property type="match status" value="1"/>
</dbReference>
<dbReference type="Pfam" id="PF00753">
    <property type="entry name" value="Lactamase_B"/>
    <property type="match status" value="1"/>
</dbReference>
<dbReference type="SUPFAM" id="SSF56281">
    <property type="entry name" value="Metallo-hydrolase/oxidoreductase"/>
    <property type="match status" value="1"/>
</dbReference>
<dbReference type="SMART" id="SM00849">
    <property type="entry name" value="Lactamase_B"/>
    <property type="match status" value="1"/>
</dbReference>
<organism evidence="2">
    <name type="scientific">uncultured Desulfobacteraceae bacterium</name>
    <dbReference type="NCBI Taxonomy" id="218296"/>
    <lineage>
        <taxon>Bacteria</taxon>
        <taxon>Pseudomonadati</taxon>
        <taxon>Thermodesulfobacteriota</taxon>
        <taxon>Desulfobacteria</taxon>
        <taxon>Desulfobacterales</taxon>
        <taxon>Desulfobacteraceae</taxon>
        <taxon>environmental samples</taxon>
    </lineage>
</organism>
<dbReference type="EMBL" id="CAACVI010000034">
    <property type="protein sequence ID" value="VEN74658.1"/>
    <property type="molecule type" value="Genomic_DNA"/>
</dbReference>
<dbReference type="PANTHER" id="PTHR42951">
    <property type="entry name" value="METALLO-BETA-LACTAMASE DOMAIN-CONTAINING"/>
    <property type="match status" value="1"/>
</dbReference>
<accession>A0A484HKA9</accession>
<sequence>MRVAKEHRHGDVRSLEVGSNPLGRVLMTTRLYLIGDVLIDTGHSMMEKAVLDYLAGRNLRALVLTHHHEDHCGNAAAIAERFSIPIFGHSITAEKLKSKRKIMPYQRLVWGPAANARVRPAKDRMEFGPVCLEPSHCPGHSPDMTVWLDKDHGRLFSGDLFLGERIKFFRSDEKIDAQILSLKKALALDFDALLCGHHPVLKNGKAKLKAKLAFLEDFLGRVARMRDKGMDLKAIMKSGAFREDWFIRLLSMGNVSRKMMARSCLNAIERRRAG</sequence>
<evidence type="ECO:0000259" key="1">
    <source>
        <dbReference type="SMART" id="SM00849"/>
    </source>
</evidence>
<dbReference type="InterPro" id="IPR050855">
    <property type="entry name" value="NDM-1-like"/>
</dbReference>
<keyword evidence="2" id="KW-0378">Hydrolase</keyword>
<protein>
    <submittedName>
        <fullName evidence="2">MBL fold metallo-hydrolase</fullName>
    </submittedName>
</protein>
<dbReference type="GO" id="GO:0016787">
    <property type="term" value="F:hydrolase activity"/>
    <property type="evidence" value="ECO:0007669"/>
    <property type="project" value="UniProtKB-KW"/>
</dbReference>